<dbReference type="InterPro" id="IPR015943">
    <property type="entry name" value="WD40/YVTN_repeat-like_dom_sf"/>
</dbReference>
<dbReference type="PANTHER" id="PTHR12106:SF27">
    <property type="entry name" value="SORTILIN-RELATED RECEPTOR"/>
    <property type="match status" value="1"/>
</dbReference>
<dbReference type="Pfam" id="PF15902">
    <property type="entry name" value="Sortilin-Vps10"/>
    <property type="match status" value="3"/>
</dbReference>
<dbReference type="GO" id="GO:0006896">
    <property type="term" value="P:Golgi to vacuole transport"/>
    <property type="evidence" value="ECO:0007669"/>
    <property type="project" value="TreeGrafter"/>
</dbReference>
<name>A0AAD5PHF9_9FUNG</name>
<feature type="compositionally biased region" description="Basic and acidic residues" evidence="5">
    <location>
        <begin position="688"/>
        <end position="705"/>
    </location>
</feature>
<reference evidence="8" key="2">
    <citation type="submission" date="2023-02" db="EMBL/GenBank/DDBJ databases">
        <authorList>
            <consortium name="DOE Joint Genome Institute"/>
            <person name="Mondo S.J."/>
            <person name="Chang Y."/>
            <person name="Wang Y."/>
            <person name="Ahrendt S."/>
            <person name="Andreopoulos W."/>
            <person name="Barry K."/>
            <person name="Beard J."/>
            <person name="Benny G.L."/>
            <person name="Blankenship S."/>
            <person name="Bonito G."/>
            <person name="Cuomo C."/>
            <person name="Desiro A."/>
            <person name="Gervers K.A."/>
            <person name="Hundley H."/>
            <person name="Kuo A."/>
            <person name="LaButti K."/>
            <person name="Lang B.F."/>
            <person name="Lipzen A."/>
            <person name="O'Donnell K."/>
            <person name="Pangilinan J."/>
            <person name="Reynolds N."/>
            <person name="Sandor L."/>
            <person name="Smith M.W."/>
            <person name="Tsang A."/>
            <person name="Grigoriev I.V."/>
            <person name="Stajich J.E."/>
            <person name="Spatafora J.W."/>
        </authorList>
    </citation>
    <scope>NUCLEOTIDE SEQUENCE</scope>
    <source>
        <strain evidence="8">RSA 2281</strain>
    </source>
</reference>
<protein>
    <recommendedName>
        <fullName evidence="7">VPS10 domain-containing protein</fullName>
    </recommendedName>
</protein>
<keyword evidence="6" id="KW-0812">Transmembrane</keyword>
<dbReference type="Proteomes" id="UP001209540">
    <property type="component" value="Unassembled WGS sequence"/>
</dbReference>
<evidence type="ECO:0000259" key="7">
    <source>
        <dbReference type="SMART" id="SM00602"/>
    </source>
</evidence>
<dbReference type="Gene3D" id="2.130.10.10">
    <property type="entry name" value="YVTN repeat-like/Quinoprotein amine dehydrogenase"/>
    <property type="match status" value="5"/>
</dbReference>
<organism evidence="8 9">
    <name type="scientific">Phascolomyces articulosus</name>
    <dbReference type="NCBI Taxonomy" id="60185"/>
    <lineage>
        <taxon>Eukaryota</taxon>
        <taxon>Fungi</taxon>
        <taxon>Fungi incertae sedis</taxon>
        <taxon>Mucoromycota</taxon>
        <taxon>Mucoromycotina</taxon>
        <taxon>Mucoromycetes</taxon>
        <taxon>Mucorales</taxon>
        <taxon>Lichtheimiaceae</taxon>
        <taxon>Phascolomyces</taxon>
    </lineage>
</organism>
<evidence type="ECO:0000256" key="3">
    <source>
        <dbReference type="ARBA" id="ARBA00023136"/>
    </source>
</evidence>
<dbReference type="SUPFAM" id="SSF110296">
    <property type="entry name" value="Oligoxyloglucan reducing end-specific cellobiohydrolase"/>
    <property type="match status" value="3"/>
</dbReference>
<dbReference type="EMBL" id="JAIXMP010000006">
    <property type="protein sequence ID" value="KAI9271719.1"/>
    <property type="molecule type" value="Genomic_DNA"/>
</dbReference>
<comment type="subcellular location">
    <subcellularLocation>
        <location evidence="1">Membrane</location>
    </subcellularLocation>
</comment>
<evidence type="ECO:0000313" key="8">
    <source>
        <dbReference type="EMBL" id="KAI9271719.1"/>
    </source>
</evidence>
<keyword evidence="3 6" id="KW-0472">Membrane</keyword>
<gene>
    <name evidence="8" type="ORF">BDA99DRAFT_302826</name>
</gene>
<dbReference type="FunFam" id="3.30.60.270:FF:000005">
    <property type="entry name" value="Sortilin"/>
    <property type="match status" value="2"/>
</dbReference>
<dbReference type="Gene3D" id="3.30.60.270">
    <property type="match status" value="3"/>
</dbReference>
<evidence type="ECO:0000256" key="6">
    <source>
        <dbReference type="SAM" id="Phobius"/>
    </source>
</evidence>
<evidence type="ECO:0000256" key="4">
    <source>
        <dbReference type="ARBA" id="ARBA00023180"/>
    </source>
</evidence>
<keyword evidence="4" id="KW-0325">Glycoprotein</keyword>
<dbReference type="InterPro" id="IPR006581">
    <property type="entry name" value="VPS10"/>
</dbReference>
<dbReference type="SMART" id="SM00602">
    <property type="entry name" value="VPS10"/>
    <property type="match status" value="3"/>
</dbReference>
<keyword evidence="2" id="KW-0677">Repeat</keyword>
<comment type="caution">
    <text evidence="8">The sequence shown here is derived from an EMBL/GenBank/DDBJ whole genome shotgun (WGS) entry which is preliminary data.</text>
</comment>
<evidence type="ECO:0000256" key="5">
    <source>
        <dbReference type="SAM" id="MobiDB-lite"/>
    </source>
</evidence>
<dbReference type="Gene3D" id="2.10.70.80">
    <property type="match status" value="3"/>
</dbReference>
<dbReference type="GO" id="GO:0005829">
    <property type="term" value="C:cytosol"/>
    <property type="evidence" value="ECO:0007669"/>
    <property type="project" value="GOC"/>
</dbReference>
<feature type="domain" description="VPS10" evidence="7">
    <location>
        <begin position="64"/>
        <end position="705"/>
    </location>
</feature>
<dbReference type="GO" id="GO:0006623">
    <property type="term" value="P:protein targeting to vacuole"/>
    <property type="evidence" value="ECO:0007669"/>
    <property type="project" value="TreeGrafter"/>
</dbReference>
<evidence type="ECO:0000256" key="1">
    <source>
        <dbReference type="ARBA" id="ARBA00004370"/>
    </source>
</evidence>
<feature type="domain" description="VPS10" evidence="7">
    <location>
        <begin position="1389"/>
        <end position="2020"/>
    </location>
</feature>
<dbReference type="InterPro" id="IPR031778">
    <property type="entry name" value="Sortilin_N"/>
</dbReference>
<dbReference type="GO" id="GO:0005794">
    <property type="term" value="C:Golgi apparatus"/>
    <property type="evidence" value="ECO:0007669"/>
    <property type="project" value="TreeGrafter"/>
</dbReference>
<sequence>MRNALGWFYTTRKRKRSNMLGVFIVALAASLFFISQVSAQQVAIEKTGFNNIPDKFFYFKDSDVVLWLDANEHVLWRSENHGKHWDQVSEIPNDEATYLFEHPYDNDKAYVLSKGKTHWKSNDKGKSWQSFETPVEPAVFNQLSFHAERPNYVLFLGFKCKLGGWTGVDCADETYYTLNNFEEVTLLRTHTSSCIWSLSSPEFENAPVKEVMCVESPEKAGLSSLFNPENFQLVQSEDFFRTTQPVNFGTGSDVHGVIAVSAVNRFMVAAAKPSATEPNMDLYVSQDGENWHEAVFPEGASLQEKAYTIVESTGHSLLVDVLLNPTAEFGSLYKSNSNGTFFINSLNYTNRNGMGIVDFERMQGVEGVMLANVVANHEQVAAGSAKKELQTRISFDDGSTWMAIKNVKNQDGTELLCTENDCALHMHSVTDLHNNGEVYSSDAAIGVAMGVGHYGHTLLEYDECDTFLTTDGGLSWTMVREGAHKYEFGDMGGLLVLVDDEKEVDHIWWSKDRGHSWQTLELGMNIRARILTTDPESTSRNFLLIGSSRGADSHVQAIHLDFTTVQSRQCEMNEKDDDKSDFEKWYARDLTEGPDCLMGHEQMFYRRKADRDCYVGRDYQDPVMELKECPCTEIDYECDYNFVRNVDGKCVRIGPDRLVNGQCETKDATYAASSGYRLIPGNTCNQESGKKLDEPVDRPCSENHQDGSSPLLPQPPTSHRPANTLAEPSDENIKRYPTAFADEIDQFMYFKDSPAILLRLRNGEVWRSAEHGIQWDRVLEDAGPAIVILLHEFDNNRAYALLDNEIHFTDDQGSSWQRMQLPRPPSRRVGQILDYHPQERDWLLFMGEAESSPFHAEAFISRDHGRRWDTLNLYVEKCIFGRDSKFAIQKETIYCSGYDAQQISEEPKLMRTIDFGQSKETLFDHVVEFFVIEDFMAVAASDGGNLILHVSVDGQTFAEAQFPPNQYIDRNTFTVLQSTTHSILLNIFKAVGSGRAHGALYKSNDNGTFYHMSLDNTNGDMAGFVDFEKMQGVDGIILANQVMNADELVGNRGVAKRVRTMISWDDGGIWQPVASPKEFDCASKECTLNLHSRTDIHGPGAIFTANGAPGLAMGVGNVGPELLPYDQSDTFLTRDGGHTWQRIQEGEHLYEFGDHGSLLVLINDEGPTNELLYSWDQGETWHFYQFAEASVKVNALTTDPMSTTLKFIIMGHAKEGHRSQVIITVDFSEVNQRKCEMNKGNQEKSDFESWVAKDDDGDDACLLGKRTAYWRRKKDRVCIVAEAFKEVDVIEENCECRDIDFECDFGFWRNEKGECQYYGRHPDRPAKCAEKDEFTGRSGYKKNPKSTCTGGVNLEKEKAWPCGGGGDIQSTRMEFSDRILDYIYFTDTDRVIVRTADGKVWGSENDGYSWHELFPNSNVIAIYQNPHFEERAYFITNGLVHFVTQDKGSNFEEMNVPVIPVMNIQGNIMSFHNGDADYLLYLGEKDCDTSLSMNCHSESYYSHDNGRSWSPIGNYIRNCIWGRDGAVEQADHHAVLCEQYREKSGNQRTFFGNQLEYITSTNYFSDKKVIFEDIAGVAVFGKYIIVAVASGGSSNLRLHVSMDGITFAAAAFPAGFDLPPEAFTIMESVNSMWVHISTNTHRGSEYGNIFTSNSNGTYYVMSLENANRNEMGIVDFEKMQGIEGIAIANTVSNPKEANAGNPKKLVTMLTADAGGHWNALKAPEKDSQGKGYDCDHDCHLHLHCYSERKNARDLFSLSSAVGLMVGVGNVGGSLLPYHDGNMYLTRDAGKTWNEIQKGSHLWEFADQGALLILVDDKEPTNYVKYTTNEGISWNQYEFADKNAKIHVEDIITQPDGTSQKYVLFGQDRSAGKTVAYHIDFSAIHPTKCKLDLNNPDHDDFELWSPEDTRGEKCLFGRETKYYRRIQDRDCYIGEKLLQPREEVRNCECTQEDFECDFNFVRDENNKCVLVPGLSPLKPECDGTKDYYFESTGYRKTAATTCQGGLTIDEGEKYWCPGKSTGGGMWAVYILTPIAGAGLIYGCLQYRKQGGRIGQIHLPDGATRGAQGGGPARLLSNPVVTKVAAAAVVIPVAILGLLSRIPIPNSLEDLKSMLPSWPSRNRGYSPLGQDEHATDVLLDDYDGSEDFVMD</sequence>
<dbReference type="InterPro" id="IPR050310">
    <property type="entry name" value="VPS10-sortilin"/>
</dbReference>
<feature type="transmembrane region" description="Helical" evidence="6">
    <location>
        <begin position="2025"/>
        <end position="2043"/>
    </location>
</feature>
<reference evidence="8" key="1">
    <citation type="journal article" date="2022" name="IScience">
        <title>Evolution of zygomycete secretomes and the origins of terrestrial fungal ecologies.</title>
        <authorList>
            <person name="Chang Y."/>
            <person name="Wang Y."/>
            <person name="Mondo S."/>
            <person name="Ahrendt S."/>
            <person name="Andreopoulos W."/>
            <person name="Barry K."/>
            <person name="Beard J."/>
            <person name="Benny G.L."/>
            <person name="Blankenship S."/>
            <person name="Bonito G."/>
            <person name="Cuomo C."/>
            <person name="Desiro A."/>
            <person name="Gervers K.A."/>
            <person name="Hundley H."/>
            <person name="Kuo A."/>
            <person name="LaButti K."/>
            <person name="Lang B.F."/>
            <person name="Lipzen A."/>
            <person name="O'Donnell K."/>
            <person name="Pangilinan J."/>
            <person name="Reynolds N."/>
            <person name="Sandor L."/>
            <person name="Smith M.E."/>
            <person name="Tsang A."/>
            <person name="Grigoriev I.V."/>
            <person name="Stajich J.E."/>
            <person name="Spatafora J.W."/>
        </authorList>
    </citation>
    <scope>NUCLEOTIDE SEQUENCE</scope>
    <source>
        <strain evidence="8">RSA 2281</strain>
    </source>
</reference>
<evidence type="ECO:0000313" key="9">
    <source>
        <dbReference type="Proteomes" id="UP001209540"/>
    </source>
</evidence>
<keyword evidence="9" id="KW-1185">Reference proteome</keyword>
<dbReference type="InterPro" id="IPR031777">
    <property type="entry name" value="Sortilin_C"/>
</dbReference>
<dbReference type="GO" id="GO:0006895">
    <property type="term" value="P:Golgi to endosome transport"/>
    <property type="evidence" value="ECO:0007669"/>
    <property type="project" value="TreeGrafter"/>
</dbReference>
<dbReference type="PANTHER" id="PTHR12106">
    <property type="entry name" value="SORTILIN RELATED"/>
    <property type="match status" value="1"/>
</dbReference>
<accession>A0AAD5PHF9</accession>
<keyword evidence="6" id="KW-1133">Transmembrane helix</keyword>
<feature type="region of interest" description="Disordered" evidence="5">
    <location>
        <begin position="684"/>
        <end position="731"/>
    </location>
</feature>
<dbReference type="Pfam" id="PF15901">
    <property type="entry name" value="Sortilin_C"/>
    <property type="match status" value="3"/>
</dbReference>
<evidence type="ECO:0000256" key="2">
    <source>
        <dbReference type="ARBA" id="ARBA00022737"/>
    </source>
</evidence>
<feature type="domain" description="VPS10" evidence="7">
    <location>
        <begin position="754"/>
        <end position="1367"/>
    </location>
</feature>
<proteinExistence type="predicted"/>
<dbReference type="GO" id="GO:0016020">
    <property type="term" value="C:membrane"/>
    <property type="evidence" value="ECO:0007669"/>
    <property type="project" value="UniProtKB-SubCell"/>
</dbReference>